<name>A0A4Z0B2Y8_9PSED</name>
<keyword evidence="1" id="KW-0472">Membrane</keyword>
<feature type="transmembrane region" description="Helical" evidence="1">
    <location>
        <begin position="71"/>
        <end position="90"/>
    </location>
</feature>
<feature type="transmembrane region" description="Helical" evidence="1">
    <location>
        <begin position="130"/>
        <end position="149"/>
    </location>
</feature>
<feature type="transmembrane region" description="Helical" evidence="1">
    <location>
        <begin position="357"/>
        <end position="375"/>
    </location>
</feature>
<dbReference type="EMBL" id="QUZT01000030">
    <property type="protein sequence ID" value="TFY92917.1"/>
    <property type="molecule type" value="Genomic_DNA"/>
</dbReference>
<evidence type="ECO:0000256" key="1">
    <source>
        <dbReference type="SAM" id="Phobius"/>
    </source>
</evidence>
<protein>
    <submittedName>
        <fullName evidence="2">FUSC family protein</fullName>
    </submittedName>
</protein>
<dbReference type="GO" id="GO:0022857">
    <property type="term" value="F:transmembrane transporter activity"/>
    <property type="evidence" value="ECO:0007669"/>
    <property type="project" value="InterPro"/>
</dbReference>
<evidence type="ECO:0000313" key="3">
    <source>
        <dbReference type="Proteomes" id="UP000297734"/>
    </source>
</evidence>
<comment type="caution">
    <text evidence="2">The sequence shown here is derived from an EMBL/GenBank/DDBJ whole genome shotgun (WGS) entry which is preliminary data.</text>
</comment>
<keyword evidence="3" id="KW-1185">Reference proteome</keyword>
<proteinExistence type="predicted"/>
<feature type="transmembrane region" description="Helical" evidence="1">
    <location>
        <begin position="381"/>
        <end position="398"/>
    </location>
</feature>
<gene>
    <name evidence="2" type="ORF">DYL61_16615</name>
</gene>
<reference evidence="2 3" key="1">
    <citation type="journal article" date="2019" name="Syst. Appl. Microbiol.">
        <title>New species of pathogenic Pseudomonas isolated from citrus in Tunisia: Proposal of Pseudomonas kairouanensis sp. nov. and Pseudomonas nabeulensis sp. nov.</title>
        <authorList>
            <person name="Oueslati M."/>
            <person name="Mulet M."/>
            <person name="Gomila M."/>
            <person name="Berge O."/>
            <person name="Hajlaoui M.R."/>
            <person name="Lalucat J."/>
            <person name="Sadfi-Zouaoui N."/>
            <person name="Garcia-Valdes E."/>
        </authorList>
    </citation>
    <scope>NUCLEOTIDE SEQUENCE [LARGE SCALE GENOMIC DNA]</scope>
    <source>
        <strain evidence="2 3">E10B</strain>
    </source>
</reference>
<feature type="transmembrane region" description="Helical" evidence="1">
    <location>
        <begin position="45"/>
        <end position="64"/>
    </location>
</feature>
<dbReference type="InterPro" id="IPR006726">
    <property type="entry name" value="PHBA_efflux_AaeB/fusaric-R"/>
</dbReference>
<organism evidence="2 3">
    <name type="scientific">Pseudomonas nabeulensis</name>
    <dbReference type="NCBI Taxonomy" id="2293833"/>
    <lineage>
        <taxon>Bacteria</taxon>
        <taxon>Pseudomonadati</taxon>
        <taxon>Pseudomonadota</taxon>
        <taxon>Gammaproteobacteria</taxon>
        <taxon>Pseudomonadales</taxon>
        <taxon>Pseudomonadaceae</taxon>
        <taxon>Pseudomonas</taxon>
    </lineage>
</organism>
<dbReference type="OrthoDB" id="6538131at2"/>
<dbReference type="Proteomes" id="UP000297734">
    <property type="component" value="Unassembled WGS sequence"/>
</dbReference>
<dbReference type="GO" id="GO:0005886">
    <property type="term" value="C:plasma membrane"/>
    <property type="evidence" value="ECO:0007669"/>
    <property type="project" value="InterPro"/>
</dbReference>
<feature type="transmembrane region" description="Helical" evidence="1">
    <location>
        <begin position="430"/>
        <end position="448"/>
    </location>
</feature>
<feature type="transmembrane region" description="Helical" evidence="1">
    <location>
        <begin position="480"/>
        <end position="503"/>
    </location>
</feature>
<keyword evidence="1" id="KW-1133">Transmembrane helix</keyword>
<evidence type="ECO:0000313" key="2">
    <source>
        <dbReference type="EMBL" id="TFY92917.1"/>
    </source>
</evidence>
<dbReference type="AlphaFoldDB" id="A0A4Z0B2Y8"/>
<dbReference type="Pfam" id="PF04632">
    <property type="entry name" value="FUSC"/>
    <property type="match status" value="1"/>
</dbReference>
<accession>A0A4Z0B2Y8</accession>
<keyword evidence="1" id="KW-0812">Transmembrane</keyword>
<sequence>MRSVLAACLALVVAYLLDLHAPYAAASSVLLVINPVQGAVIGKGTWRMLGTLVGMLAAFVLMSAFGQMPWLFVLAFGFWLGICVVGMTLLRHFRAYGAMLAGYTVGLAAYDALQHPQLTFDSVMGRGTSVLVGVACLGLVSALCSTRSVRTRLEAQLRRLAAATAETLATQHNAISDGDAHADSPRVSPVRRSLITEVYGMDDLLALGKAESEDLAQRAMAVRHAMASLFAALVGGMPPRQPDSAGMRALRALRPEVEQAWRDAGQAIGRGPQGIAQAMQCLHEVRERLIETLAGTSLPEPGEQAALLITGDRLVEQIDDYLAALDGISAIHRPRPQSKLPPVPFYRDTTAAIQNGLRAMLTVVLGGAFWIVTGWPHGNMMLAALAACCALLATAPNPAAGAVEFIKGTVAAVLMAFLCTFQVLPHIEGLPLLLVVLGLFWLPGIYATSFPRYGLAGVTYLVGFTTLASASNPMHYDLNVFLNASVAWILGTCFTLLGVRLILPRNLTRDIDRLRLRIRDDALAVLRGGRADRRIWQLRQQHRMAQLGALLKAQPVAMDHAIGDALASLHLGRELLRLQQWLRQAPRTSPLYLPLATTLRRMAHRADDPLKAARHASRGARSLMRTVAVQQTGTADGQRLSAALLDVAALLEGHAAYFSHLSRSRNHAQ</sequence>